<protein>
    <submittedName>
        <fullName evidence="1">Beta-1,4-galactosyltransferase 5</fullName>
    </submittedName>
</protein>
<evidence type="ECO:0000313" key="2">
    <source>
        <dbReference type="Proteomes" id="UP001219518"/>
    </source>
</evidence>
<keyword evidence="2" id="KW-1185">Reference proteome</keyword>
<name>A0AAE1GYW7_9NEOP</name>
<sequence length="70" mass="7911">MELRLGRVLNARLQSALDVSHRGRRRALAYPLSLRYAEDARPIPVAGFGDFRCCCEHSVPARLEYDKGPI</sequence>
<dbReference type="Proteomes" id="UP001219518">
    <property type="component" value="Unassembled WGS sequence"/>
</dbReference>
<reference evidence="1" key="2">
    <citation type="journal article" date="2023" name="BMC Genomics">
        <title>Pest status, molecular evolution, and epigenetic factors derived from the genome assembly of Frankliniella fusca, a thysanopteran phytovirus vector.</title>
        <authorList>
            <person name="Catto M.A."/>
            <person name="Labadie P.E."/>
            <person name="Jacobson A.L."/>
            <person name="Kennedy G.G."/>
            <person name="Srinivasan R."/>
            <person name="Hunt B.G."/>
        </authorList>
    </citation>
    <scope>NUCLEOTIDE SEQUENCE</scope>
    <source>
        <strain evidence="1">PL_HMW_Pooled</strain>
    </source>
</reference>
<accession>A0AAE1GYW7</accession>
<comment type="caution">
    <text evidence="1">The sequence shown here is derived from an EMBL/GenBank/DDBJ whole genome shotgun (WGS) entry which is preliminary data.</text>
</comment>
<reference evidence="1" key="1">
    <citation type="submission" date="2021-07" db="EMBL/GenBank/DDBJ databases">
        <authorList>
            <person name="Catto M.A."/>
            <person name="Jacobson A."/>
            <person name="Kennedy G."/>
            <person name="Labadie P."/>
            <person name="Hunt B.G."/>
            <person name="Srinivasan R."/>
        </authorList>
    </citation>
    <scope>NUCLEOTIDE SEQUENCE</scope>
    <source>
        <strain evidence="1">PL_HMW_Pooled</strain>
        <tissue evidence="1">Head</tissue>
    </source>
</reference>
<organism evidence="1 2">
    <name type="scientific">Frankliniella fusca</name>
    <dbReference type="NCBI Taxonomy" id="407009"/>
    <lineage>
        <taxon>Eukaryota</taxon>
        <taxon>Metazoa</taxon>
        <taxon>Ecdysozoa</taxon>
        <taxon>Arthropoda</taxon>
        <taxon>Hexapoda</taxon>
        <taxon>Insecta</taxon>
        <taxon>Pterygota</taxon>
        <taxon>Neoptera</taxon>
        <taxon>Paraneoptera</taxon>
        <taxon>Thysanoptera</taxon>
        <taxon>Terebrantia</taxon>
        <taxon>Thripoidea</taxon>
        <taxon>Thripidae</taxon>
        <taxon>Frankliniella</taxon>
    </lineage>
</organism>
<proteinExistence type="predicted"/>
<evidence type="ECO:0000313" key="1">
    <source>
        <dbReference type="EMBL" id="KAK3910440.1"/>
    </source>
</evidence>
<dbReference type="AlphaFoldDB" id="A0AAE1GYW7"/>
<dbReference type="EMBL" id="JAHWGI010000166">
    <property type="protein sequence ID" value="KAK3910440.1"/>
    <property type="molecule type" value="Genomic_DNA"/>
</dbReference>
<gene>
    <name evidence="1" type="ORF">KUF71_020254</name>
</gene>